<sequence>MKSVIIEALIFISYLLGLIRTEVSQEKTEVIITMEESLKNYLRHERKLPEENIRLLETDKIDMSIVPLMGEDELKKYVPYYGDRLAMKNFCVQSNKGKRESLLEKIRKKYASKHDLMENRKKEKSKVSKKDRIIDLGWQHKNKDSQCYRQVRTKQGGGTRSIKINLSSTKNDILSRAKDIFFPDGISEKGHISKFRCELWDFKCNLIDYDIDVSEMYTLSGLNRLRFYLSTEEKDLPRTVTSEESSSEHVDSQVETLLTRNDNEQDLSQNITTQSAYFSEQVDVRSTTYTPDVLDQYLLFKHTDYDLPESPPGNRVLPENMLLEPQILQPPLIMREQQKPTKVLILHRGNVFVEMKEIFKDINMDCIPEIQMILPNGQKEGGYDLGGIYRDALSEFWETFYSLYTLGAEYKIPYIRHDMKEEDWIAFSKVLIKGFRDVNYFPLKIAPVFIEFCIMGYCKSDILISFSKYIGSRDWEMIQTALHDFNSVDLDELIEVLQIMECKWTPTEENFRTLILDIAHKELIQKPMFVIDNWKKMLNNFISFEDLLKIYEKNKPIPKNILQSLEFSEENSVSTFLKRYIREANDDLLERLLRFCTGANMLTQRMITVNFNSSVDLYRAPVGHTCSYTLELSRNYNSFPEFRSEMDEVLKCNIWVMDIV</sequence>
<keyword evidence="3" id="KW-1185">Reference proteome</keyword>
<dbReference type="GO" id="GO:0004842">
    <property type="term" value="F:ubiquitin-protein transferase activity"/>
    <property type="evidence" value="ECO:0007669"/>
    <property type="project" value="InterPro"/>
</dbReference>
<dbReference type="OrthoDB" id="6745199at2759"/>
<protein>
    <recommendedName>
        <fullName evidence="4">HECT domain-containing protein</fullName>
    </recommendedName>
</protein>
<evidence type="ECO:0000313" key="3">
    <source>
        <dbReference type="Proteomes" id="UP001153737"/>
    </source>
</evidence>
<feature type="signal peptide" evidence="1">
    <location>
        <begin position="1"/>
        <end position="21"/>
    </location>
</feature>
<organism evidence="2 3">
    <name type="scientific">Phaedon cochleariae</name>
    <name type="common">Mustard beetle</name>
    <dbReference type="NCBI Taxonomy" id="80249"/>
    <lineage>
        <taxon>Eukaryota</taxon>
        <taxon>Metazoa</taxon>
        <taxon>Ecdysozoa</taxon>
        <taxon>Arthropoda</taxon>
        <taxon>Hexapoda</taxon>
        <taxon>Insecta</taxon>
        <taxon>Pterygota</taxon>
        <taxon>Neoptera</taxon>
        <taxon>Endopterygota</taxon>
        <taxon>Coleoptera</taxon>
        <taxon>Polyphaga</taxon>
        <taxon>Cucujiformia</taxon>
        <taxon>Chrysomeloidea</taxon>
        <taxon>Chrysomelidae</taxon>
        <taxon>Chrysomelinae</taxon>
        <taxon>Chrysomelini</taxon>
        <taxon>Phaedon</taxon>
    </lineage>
</organism>
<name>A0A9N9SL43_PHACE</name>
<dbReference type="AlphaFoldDB" id="A0A9N9SL43"/>
<proteinExistence type="predicted"/>
<reference evidence="2" key="2">
    <citation type="submission" date="2022-10" db="EMBL/GenBank/DDBJ databases">
        <authorList>
            <consortium name="ENA_rothamsted_submissions"/>
            <consortium name="culmorum"/>
            <person name="King R."/>
        </authorList>
    </citation>
    <scope>NUCLEOTIDE SEQUENCE</scope>
</reference>
<reference evidence="2" key="1">
    <citation type="submission" date="2022-01" db="EMBL/GenBank/DDBJ databases">
        <authorList>
            <person name="King R."/>
        </authorList>
    </citation>
    <scope>NUCLEOTIDE SEQUENCE</scope>
</reference>
<evidence type="ECO:0000313" key="2">
    <source>
        <dbReference type="EMBL" id="CAG9823866.1"/>
    </source>
</evidence>
<dbReference type="InterPro" id="IPR035983">
    <property type="entry name" value="Hect_E3_ubiquitin_ligase"/>
</dbReference>
<dbReference type="SUPFAM" id="SSF56204">
    <property type="entry name" value="Hect, E3 ligase catalytic domain"/>
    <property type="match status" value="1"/>
</dbReference>
<dbReference type="Proteomes" id="UP001153737">
    <property type="component" value="Chromosome 7"/>
</dbReference>
<evidence type="ECO:0000256" key="1">
    <source>
        <dbReference type="SAM" id="SignalP"/>
    </source>
</evidence>
<dbReference type="EMBL" id="OU896713">
    <property type="protein sequence ID" value="CAG9823866.1"/>
    <property type="molecule type" value="Genomic_DNA"/>
</dbReference>
<evidence type="ECO:0008006" key="4">
    <source>
        <dbReference type="Google" id="ProtNLM"/>
    </source>
</evidence>
<keyword evidence="1" id="KW-0732">Signal</keyword>
<feature type="chain" id="PRO_5040434451" description="HECT domain-containing protein" evidence="1">
    <location>
        <begin position="22"/>
        <end position="660"/>
    </location>
</feature>
<accession>A0A9N9SL43</accession>
<gene>
    <name evidence="2" type="ORF">PHAECO_LOCUS11176</name>
</gene>